<dbReference type="EMBL" id="CP002083">
    <property type="protein sequence ID" value="ADJ24362.1"/>
    <property type="molecule type" value="Genomic_DNA"/>
</dbReference>
<protein>
    <submittedName>
        <fullName evidence="3">Uncharacterized protein</fullName>
    </submittedName>
</protein>
<accession>D8JT44</accession>
<gene>
    <name evidence="3" type="ordered locus">Hden_2566</name>
</gene>
<dbReference type="KEGG" id="hdn:Hden_2566"/>
<dbReference type="AlphaFoldDB" id="D8JT44"/>
<name>D8JT44_HYPDA</name>
<feature type="region of interest" description="Disordered" evidence="1">
    <location>
        <begin position="118"/>
        <end position="141"/>
    </location>
</feature>
<evidence type="ECO:0000313" key="4">
    <source>
        <dbReference type="Proteomes" id="UP000002033"/>
    </source>
</evidence>
<reference evidence="4" key="1">
    <citation type="journal article" date="2011" name="J. Bacteriol.">
        <title>Genome sequences of eight morphologically diverse alphaproteobacteria.</title>
        <authorList>
            <consortium name="US DOE Joint Genome Institute"/>
            <person name="Brown P.J."/>
            <person name="Kysela D.T."/>
            <person name="Buechlein A."/>
            <person name="Hemmerich C."/>
            <person name="Brun Y.V."/>
        </authorList>
    </citation>
    <scope>NUCLEOTIDE SEQUENCE [LARGE SCALE GENOMIC DNA]</scope>
    <source>
        <strain evidence="4">ATCC 51888 / DSM 1869 / NCIB 11706 / TK 0415</strain>
    </source>
</reference>
<organism evidence="3 4">
    <name type="scientific">Hyphomicrobium denitrificans (strain ATCC 51888 / DSM 1869 / NCIMB 11706 / TK 0415)</name>
    <dbReference type="NCBI Taxonomy" id="582899"/>
    <lineage>
        <taxon>Bacteria</taxon>
        <taxon>Pseudomonadati</taxon>
        <taxon>Pseudomonadota</taxon>
        <taxon>Alphaproteobacteria</taxon>
        <taxon>Hyphomicrobiales</taxon>
        <taxon>Hyphomicrobiaceae</taxon>
        <taxon>Hyphomicrobium</taxon>
    </lineage>
</organism>
<feature type="signal peptide" evidence="2">
    <location>
        <begin position="1"/>
        <end position="27"/>
    </location>
</feature>
<evidence type="ECO:0000256" key="2">
    <source>
        <dbReference type="SAM" id="SignalP"/>
    </source>
</evidence>
<evidence type="ECO:0000313" key="3">
    <source>
        <dbReference type="EMBL" id="ADJ24362.1"/>
    </source>
</evidence>
<keyword evidence="2" id="KW-0732">Signal</keyword>
<feature type="chain" id="PRO_5003116459" evidence="2">
    <location>
        <begin position="28"/>
        <end position="141"/>
    </location>
</feature>
<feature type="compositionally biased region" description="Low complexity" evidence="1">
    <location>
        <begin position="118"/>
        <end position="133"/>
    </location>
</feature>
<dbReference type="STRING" id="582899.Hden_2566"/>
<dbReference type="Proteomes" id="UP000002033">
    <property type="component" value="Chromosome"/>
</dbReference>
<dbReference type="OrthoDB" id="7933860at2"/>
<dbReference type="RefSeq" id="WP_013216521.1">
    <property type="nucleotide sequence ID" value="NC_014313.1"/>
</dbReference>
<sequence precursor="true">MRSAFAKPLASAAAVLFALASANGVFAEDAQFDDVESDGTQIVAAGAAPDQRPAKNLNSVPLDGFGVQAGTGSSVLVRQLSAARPNEDLVICVAGCFSGRDRVVYAQPIDRQARANMASAAATGASDGTSGSSPHGLRGTQ</sequence>
<dbReference type="HOGENOM" id="CLU_1822700_0_0_5"/>
<proteinExistence type="predicted"/>
<evidence type="ECO:0000256" key="1">
    <source>
        <dbReference type="SAM" id="MobiDB-lite"/>
    </source>
</evidence>
<keyword evidence="4" id="KW-1185">Reference proteome</keyword>